<evidence type="ECO:0000256" key="6">
    <source>
        <dbReference type="SAM" id="SignalP"/>
    </source>
</evidence>
<dbReference type="PRINTS" id="PR00690">
    <property type="entry name" value="ADHESNFAMILY"/>
</dbReference>
<dbReference type="Proteomes" id="UP001645859">
    <property type="component" value="Unassembled WGS sequence"/>
</dbReference>
<dbReference type="InterPro" id="IPR006127">
    <property type="entry name" value="ZnuA-like"/>
</dbReference>
<organism evidence="7 8">
    <name type="scientific">Leucobacter chromiireducens subsp. solipictus</name>
    <dbReference type="NCBI Taxonomy" id="398235"/>
    <lineage>
        <taxon>Bacteria</taxon>
        <taxon>Bacillati</taxon>
        <taxon>Actinomycetota</taxon>
        <taxon>Actinomycetes</taxon>
        <taxon>Micrococcales</taxon>
        <taxon>Microbacteriaceae</taxon>
        <taxon>Leucobacter</taxon>
    </lineage>
</organism>
<gene>
    <name evidence="7" type="ORF">D3230_11450</name>
</gene>
<comment type="subcellular location">
    <subcellularLocation>
        <location evidence="1">Cell envelope</location>
    </subcellularLocation>
</comment>
<dbReference type="PRINTS" id="PR00691">
    <property type="entry name" value="ADHESINB"/>
</dbReference>
<protein>
    <submittedName>
        <fullName evidence="7">Zinc ABC transporter substrate-binding protein</fullName>
    </submittedName>
</protein>
<keyword evidence="4 6" id="KW-0732">Signal</keyword>
<accession>A0ABS1SHE2</accession>
<evidence type="ECO:0000313" key="7">
    <source>
        <dbReference type="EMBL" id="MBL3679895.1"/>
    </source>
</evidence>
<evidence type="ECO:0000256" key="2">
    <source>
        <dbReference type="ARBA" id="ARBA00022448"/>
    </source>
</evidence>
<dbReference type="RefSeq" id="WP_202345182.1">
    <property type="nucleotide sequence ID" value="NZ_BAAAPI010000004.1"/>
</dbReference>
<dbReference type="SUPFAM" id="SSF53807">
    <property type="entry name" value="Helical backbone' metal receptor"/>
    <property type="match status" value="1"/>
</dbReference>
<dbReference type="InterPro" id="IPR006129">
    <property type="entry name" value="AdhesinB"/>
</dbReference>
<feature type="signal peptide" evidence="6">
    <location>
        <begin position="1"/>
        <end position="27"/>
    </location>
</feature>
<sequence length="336" mass="34289">MSGTGNGRVAVPRPPRLRRLGAGLAFAALLALAGCAPGAATGSTAAHAPTIMVTTNILGDVVENIVGDAAAVTTLMRPNADPHSFEISAPQAAALERADLVVASGLGLEEGVQHHLDRVSEAGGALFVAGEHITPLGAGLAGADSDPAAPDPATPDPHFWTDPQRMDDVIAALTETLTSGALPGFDPTARTQIAERGAAYRAELGALDRDIADRFAAIPRAQRTLVTNHHVFAYLAERYDFRILGTAIPGGTTLAAPSAADLNELVDAITAAGVPTIFAESSAPDRLMRVLADEAGIDVAVAELYTESLSPPGGGAESYLEMLATNAARIADGLGS</sequence>
<dbReference type="InterPro" id="IPR050492">
    <property type="entry name" value="Bact_metal-bind_prot9"/>
</dbReference>
<reference evidence="7 8" key="1">
    <citation type="submission" date="2018-09" db="EMBL/GenBank/DDBJ databases">
        <title>Comparative genomics of Leucobacter spp.</title>
        <authorList>
            <person name="Reis A.C."/>
            <person name="Kolvenbach B.A."/>
            <person name="Corvini P.F.X."/>
            <person name="Nunes O.C."/>
        </authorList>
    </citation>
    <scope>NUCLEOTIDE SEQUENCE [LARGE SCALE GENOMIC DNA]</scope>
    <source>
        <strain evidence="7 8">TAN 31504</strain>
    </source>
</reference>
<name>A0ABS1SHE2_9MICO</name>
<comment type="caution">
    <text evidence="7">The sequence shown here is derived from an EMBL/GenBank/DDBJ whole genome shotgun (WGS) entry which is preliminary data.</text>
</comment>
<feature type="chain" id="PRO_5046936005" evidence="6">
    <location>
        <begin position="28"/>
        <end position="336"/>
    </location>
</feature>
<dbReference type="PANTHER" id="PTHR42953:SF1">
    <property type="entry name" value="METAL-BINDING PROTEIN HI_0362-RELATED"/>
    <property type="match status" value="1"/>
</dbReference>
<dbReference type="InterPro" id="IPR006128">
    <property type="entry name" value="Lipoprotein_PsaA-like"/>
</dbReference>
<dbReference type="EMBL" id="QYAC01000006">
    <property type="protein sequence ID" value="MBL3679895.1"/>
    <property type="molecule type" value="Genomic_DNA"/>
</dbReference>
<keyword evidence="8" id="KW-1185">Reference proteome</keyword>
<keyword evidence="2 5" id="KW-0813">Transport</keyword>
<evidence type="ECO:0000256" key="1">
    <source>
        <dbReference type="ARBA" id="ARBA00004196"/>
    </source>
</evidence>
<proteinExistence type="inferred from homology"/>
<evidence type="ECO:0000256" key="3">
    <source>
        <dbReference type="ARBA" id="ARBA00022723"/>
    </source>
</evidence>
<evidence type="ECO:0000256" key="4">
    <source>
        <dbReference type="ARBA" id="ARBA00022729"/>
    </source>
</evidence>
<evidence type="ECO:0000256" key="5">
    <source>
        <dbReference type="RuleBase" id="RU003512"/>
    </source>
</evidence>
<evidence type="ECO:0000313" key="8">
    <source>
        <dbReference type="Proteomes" id="UP001645859"/>
    </source>
</evidence>
<dbReference type="PANTHER" id="PTHR42953">
    <property type="entry name" value="HIGH-AFFINITY ZINC UPTAKE SYSTEM PROTEIN ZNUA-RELATED"/>
    <property type="match status" value="1"/>
</dbReference>
<comment type="similarity">
    <text evidence="5">Belongs to the bacterial solute-binding protein 9 family.</text>
</comment>
<keyword evidence="3" id="KW-0479">Metal-binding</keyword>
<dbReference type="Gene3D" id="3.40.50.1980">
    <property type="entry name" value="Nitrogenase molybdenum iron protein domain"/>
    <property type="match status" value="2"/>
</dbReference>
<dbReference type="Pfam" id="PF01297">
    <property type="entry name" value="ZnuA"/>
    <property type="match status" value="1"/>
</dbReference>